<name>A0AB39AC43_9CAUD</name>
<evidence type="ECO:0000313" key="1">
    <source>
        <dbReference type="EMBL" id="XDF89811.1"/>
    </source>
</evidence>
<dbReference type="EMBL" id="PQ008975">
    <property type="protein sequence ID" value="XDF89811.1"/>
    <property type="molecule type" value="Genomic_DNA"/>
</dbReference>
<sequence>MAIIAVAGVFFAGYRAADNSWQTKWANRDVADAKAKLVYSEQQRRIEQDRQVAINAIQADAEKRIAKSKRAADDANAESERLQVGITDAIGRIKSGGGYTGTTDSGKAGDKGGLLLTELFREIDTAAGKYAEEADAAYNAGMTCERSYDELKKGGK</sequence>
<reference evidence="1" key="1">
    <citation type="journal article" date="2024" name="Virus Res.">
        <title>A novel genus of Pectobacterium bacteriophages display broad host range by targeting several species of Danish soft rot isolates.</title>
        <authorList>
            <person name="Pedersen J.S."/>
            <person name="Carstens A.B."/>
            <person name="Rothgard M.M."/>
            <person name="Roy C."/>
            <person name="Viry A."/>
            <person name="Papudeshi B."/>
            <person name="Kot W."/>
            <person name="Hille F."/>
            <person name="Franz C.M.A.P."/>
            <person name="Edwards R."/>
            <person name="Hansen L.H."/>
        </authorList>
    </citation>
    <scope>NUCLEOTIDE SEQUENCE</scope>
</reference>
<reference evidence="1" key="2">
    <citation type="submission" date="2024-07" db="EMBL/GenBank/DDBJ databases">
        <authorList>
            <person name="Pedersen J.S."/>
            <person name="Mulbjerg M.R."/>
            <person name="Carstens A.B."/>
            <person name="Hansen L.H."/>
        </authorList>
    </citation>
    <scope>NUCLEOTIDE SEQUENCE</scope>
</reference>
<protein>
    <submittedName>
        <fullName evidence="1">Rz-like spanin</fullName>
    </submittedName>
</protein>
<dbReference type="Pfam" id="PF10721">
    <property type="entry name" value="DUF2514"/>
    <property type="match status" value="1"/>
</dbReference>
<proteinExistence type="predicted"/>
<accession>A0AB39AC43</accession>
<gene>
    <name evidence="1" type="ORF">UFEHAQOH_CDS0051</name>
</gene>
<organism evidence="1">
    <name type="scientific">Pectobacterium phage Taid</name>
    <dbReference type="NCBI Taxonomy" id="3158139"/>
    <lineage>
        <taxon>Viruses</taxon>
        <taxon>Duplodnaviria</taxon>
        <taxon>Heunggongvirae</taxon>
        <taxon>Uroviricota</taxon>
        <taxon>Caudoviricetes</taxon>
    </lineage>
</organism>
<dbReference type="InterPro" id="IPR019659">
    <property type="entry name" value="DUF2514"/>
</dbReference>